<evidence type="ECO:0000313" key="14">
    <source>
        <dbReference type="Proteomes" id="UP000620064"/>
    </source>
</evidence>
<dbReference type="PROSITE" id="PS50109">
    <property type="entry name" value="HIS_KIN"/>
    <property type="match status" value="1"/>
</dbReference>
<protein>
    <recommendedName>
        <fullName evidence="3">histidine kinase</fullName>
        <ecNumber evidence="3">2.7.13.3</ecNumber>
    </recommendedName>
</protein>
<dbReference type="InterPro" id="IPR036097">
    <property type="entry name" value="HisK_dim/P_sf"/>
</dbReference>
<dbReference type="Pfam" id="PF02518">
    <property type="entry name" value="HATPase_c"/>
    <property type="match status" value="1"/>
</dbReference>
<keyword evidence="10" id="KW-0812">Transmembrane</keyword>
<evidence type="ECO:0000256" key="2">
    <source>
        <dbReference type="ARBA" id="ARBA00004370"/>
    </source>
</evidence>
<keyword evidence="9" id="KW-0902">Two-component regulatory system</keyword>
<comment type="catalytic activity">
    <reaction evidence="1">
        <text>ATP + protein L-histidine = ADP + protein N-phospho-L-histidine.</text>
        <dbReference type="EC" id="2.7.13.3"/>
    </reaction>
</comment>
<dbReference type="InterPro" id="IPR003594">
    <property type="entry name" value="HATPase_dom"/>
</dbReference>
<dbReference type="EC" id="2.7.13.3" evidence="3"/>
<evidence type="ECO:0000256" key="10">
    <source>
        <dbReference type="SAM" id="Phobius"/>
    </source>
</evidence>
<gene>
    <name evidence="13" type="ORF">GCM10010992_20230</name>
</gene>
<feature type="transmembrane region" description="Helical" evidence="10">
    <location>
        <begin position="154"/>
        <end position="172"/>
    </location>
</feature>
<dbReference type="CDD" id="cd00075">
    <property type="entry name" value="HATPase"/>
    <property type="match status" value="1"/>
</dbReference>
<dbReference type="InterPro" id="IPR005467">
    <property type="entry name" value="His_kinase_dom"/>
</dbReference>
<dbReference type="InterPro" id="IPR036890">
    <property type="entry name" value="HATPase_C_sf"/>
</dbReference>
<keyword evidence="7 13" id="KW-0418">Kinase</keyword>
<comment type="caution">
    <text evidence="13">The sequence shown here is derived from an EMBL/GenBank/DDBJ whole genome shotgun (WGS) entry which is preliminary data.</text>
</comment>
<dbReference type="PROSITE" id="PS50885">
    <property type="entry name" value="HAMP"/>
    <property type="match status" value="1"/>
</dbReference>
<dbReference type="GO" id="GO:0016301">
    <property type="term" value="F:kinase activity"/>
    <property type="evidence" value="ECO:0007669"/>
    <property type="project" value="UniProtKB-KW"/>
</dbReference>
<evidence type="ECO:0000256" key="7">
    <source>
        <dbReference type="ARBA" id="ARBA00022777"/>
    </source>
</evidence>
<evidence type="ECO:0000259" key="12">
    <source>
        <dbReference type="PROSITE" id="PS50885"/>
    </source>
</evidence>
<evidence type="ECO:0000256" key="3">
    <source>
        <dbReference type="ARBA" id="ARBA00012438"/>
    </source>
</evidence>
<keyword evidence="10" id="KW-1133">Transmembrane helix</keyword>
<accession>A0ABQ2NMM3</accession>
<evidence type="ECO:0000259" key="11">
    <source>
        <dbReference type="PROSITE" id="PS50109"/>
    </source>
</evidence>
<evidence type="ECO:0000256" key="5">
    <source>
        <dbReference type="ARBA" id="ARBA00022679"/>
    </source>
</evidence>
<dbReference type="PRINTS" id="PR00344">
    <property type="entry name" value="BCTRLSENSOR"/>
</dbReference>
<organism evidence="13 14">
    <name type="scientific">Cloacibacterium rupense</name>
    <dbReference type="NCBI Taxonomy" id="517423"/>
    <lineage>
        <taxon>Bacteria</taxon>
        <taxon>Pseudomonadati</taxon>
        <taxon>Bacteroidota</taxon>
        <taxon>Flavobacteriia</taxon>
        <taxon>Flavobacteriales</taxon>
        <taxon>Weeksellaceae</taxon>
    </lineage>
</organism>
<dbReference type="SUPFAM" id="SSF55874">
    <property type="entry name" value="ATPase domain of HSP90 chaperone/DNA topoisomerase II/histidine kinase"/>
    <property type="match status" value="1"/>
</dbReference>
<keyword evidence="10" id="KW-0472">Membrane</keyword>
<evidence type="ECO:0000256" key="1">
    <source>
        <dbReference type="ARBA" id="ARBA00000085"/>
    </source>
</evidence>
<dbReference type="SMART" id="SM00387">
    <property type="entry name" value="HATPase_c"/>
    <property type="match status" value="1"/>
</dbReference>
<keyword evidence="8" id="KW-0067">ATP-binding</keyword>
<dbReference type="Gene3D" id="1.10.287.130">
    <property type="match status" value="1"/>
</dbReference>
<evidence type="ECO:0000256" key="4">
    <source>
        <dbReference type="ARBA" id="ARBA00022553"/>
    </source>
</evidence>
<dbReference type="InterPro" id="IPR003660">
    <property type="entry name" value="HAMP_dom"/>
</dbReference>
<dbReference type="Proteomes" id="UP000620064">
    <property type="component" value="Unassembled WGS sequence"/>
</dbReference>
<dbReference type="Gene3D" id="3.30.565.10">
    <property type="entry name" value="Histidine kinase-like ATPase, C-terminal domain"/>
    <property type="match status" value="1"/>
</dbReference>
<dbReference type="CDD" id="cd00082">
    <property type="entry name" value="HisKA"/>
    <property type="match status" value="1"/>
</dbReference>
<keyword evidence="4" id="KW-0597">Phosphoprotein</keyword>
<dbReference type="InterPro" id="IPR003661">
    <property type="entry name" value="HisK_dim/P_dom"/>
</dbReference>
<reference evidence="14" key="1">
    <citation type="journal article" date="2019" name="Int. J. Syst. Evol. Microbiol.">
        <title>The Global Catalogue of Microorganisms (GCM) 10K type strain sequencing project: providing services to taxonomists for standard genome sequencing and annotation.</title>
        <authorList>
            <consortium name="The Broad Institute Genomics Platform"/>
            <consortium name="The Broad Institute Genome Sequencing Center for Infectious Disease"/>
            <person name="Wu L."/>
            <person name="Ma J."/>
        </authorList>
    </citation>
    <scope>NUCLEOTIDE SEQUENCE [LARGE SCALE GENOMIC DNA]</scope>
    <source>
        <strain evidence="14">CGMCC 1.7656</strain>
    </source>
</reference>
<dbReference type="EMBL" id="BMLV01000004">
    <property type="protein sequence ID" value="GGP05156.1"/>
    <property type="molecule type" value="Genomic_DNA"/>
</dbReference>
<dbReference type="InterPro" id="IPR004358">
    <property type="entry name" value="Sig_transdc_His_kin-like_C"/>
</dbReference>
<feature type="domain" description="HAMP" evidence="12">
    <location>
        <begin position="195"/>
        <end position="226"/>
    </location>
</feature>
<dbReference type="SMART" id="SM00388">
    <property type="entry name" value="HisKA"/>
    <property type="match status" value="1"/>
</dbReference>
<evidence type="ECO:0000256" key="9">
    <source>
        <dbReference type="ARBA" id="ARBA00023012"/>
    </source>
</evidence>
<evidence type="ECO:0000256" key="6">
    <source>
        <dbReference type="ARBA" id="ARBA00022741"/>
    </source>
</evidence>
<sequence>MALFNFYKDSLRLQRAKKQELIALENKVQDTYHYILTRHSELSQKEQFLELMKDRIFEISDVNHVTISIYDFKGNLLASSRHEKEPLETSVLERLEKTKKRVIEESVQEKKGITQYHSYNYLMAENKAIAIFEVSNLGTSSSLFVHFKLLAKQYFLAIIILFILSGYAAWFISKSLTQKIDAISKKLSKTNVEYLDTPIDYSDEDEIKPLVDSYNTMLGKLQEQTHQLAKTEREEAWREMARQVAHEINNPLTPLKLSVQNFQRKYKADDPDNDEKIKNLTQVVVHQIDIIYSIAKSFSDFAKMPISNDTLIDVVKTVKYSVDIFPEHIIEFYSNVDELYYKIDGIYLTRIITNIVKNGIQSIQHNDKKVRVEIKNKPDKFTISIEDNGSGIPEEHLDRVFEHKFTTKSSGMGLGLSMVKKIVEDYHGKIWFETEVDVGTTFYIEFIK</sequence>
<dbReference type="Pfam" id="PF00512">
    <property type="entry name" value="HisKA"/>
    <property type="match status" value="1"/>
</dbReference>
<evidence type="ECO:0000313" key="13">
    <source>
        <dbReference type="EMBL" id="GGP05156.1"/>
    </source>
</evidence>
<proteinExistence type="predicted"/>
<dbReference type="PANTHER" id="PTHR43065:SF46">
    <property type="entry name" value="C4-DICARBOXYLATE TRANSPORT SENSOR PROTEIN DCTB"/>
    <property type="match status" value="1"/>
</dbReference>
<dbReference type="PANTHER" id="PTHR43065">
    <property type="entry name" value="SENSOR HISTIDINE KINASE"/>
    <property type="match status" value="1"/>
</dbReference>
<evidence type="ECO:0000256" key="8">
    <source>
        <dbReference type="ARBA" id="ARBA00022840"/>
    </source>
</evidence>
<keyword evidence="5" id="KW-0808">Transferase</keyword>
<name>A0ABQ2NMM3_9FLAO</name>
<keyword evidence="6" id="KW-0547">Nucleotide-binding</keyword>
<comment type="subcellular location">
    <subcellularLocation>
        <location evidence="2">Membrane</location>
    </subcellularLocation>
</comment>
<feature type="domain" description="Histidine kinase" evidence="11">
    <location>
        <begin position="243"/>
        <end position="448"/>
    </location>
</feature>
<keyword evidence="14" id="KW-1185">Reference proteome</keyword>
<dbReference type="SUPFAM" id="SSF47384">
    <property type="entry name" value="Homodimeric domain of signal transducing histidine kinase"/>
    <property type="match status" value="1"/>
</dbReference>
<dbReference type="Gene3D" id="6.10.340.10">
    <property type="match status" value="1"/>
</dbReference>